<accession>A0A218ZFI6</accession>
<protein>
    <submittedName>
        <fullName evidence="1">Uncharacterized protein</fullName>
    </submittedName>
</protein>
<dbReference type="AlphaFoldDB" id="A0A218ZFI6"/>
<proteinExistence type="predicted"/>
<evidence type="ECO:0000313" key="1">
    <source>
        <dbReference type="EMBL" id="OWP06777.1"/>
    </source>
</evidence>
<organism evidence="1 2">
    <name type="scientific">Diplocarpon coronariae</name>
    <dbReference type="NCBI Taxonomy" id="2795749"/>
    <lineage>
        <taxon>Eukaryota</taxon>
        <taxon>Fungi</taxon>
        <taxon>Dikarya</taxon>
        <taxon>Ascomycota</taxon>
        <taxon>Pezizomycotina</taxon>
        <taxon>Leotiomycetes</taxon>
        <taxon>Helotiales</taxon>
        <taxon>Drepanopezizaceae</taxon>
        <taxon>Diplocarpon</taxon>
    </lineage>
</organism>
<name>A0A218ZFI6_9HELO</name>
<comment type="caution">
    <text evidence="1">The sequence shown here is derived from an EMBL/GenBank/DDBJ whole genome shotgun (WGS) entry which is preliminary data.</text>
</comment>
<gene>
    <name evidence="1" type="ORF">B2J93_8834</name>
</gene>
<dbReference type="Proteomes" id="UP000242519">
    <property type="component" value="Unassembled WGS sequence"/>
</dbReference>
<keyword evidence="2" id="KW-1185">Reference proteome</keyword>
<dbReference type="InParanoid" id="A0A218ZFI6"/>
<dbReference type="EMBL" id="MZNU01000034">
    <property type="protein sequence ID" value="OWP06777.1"/>
    <property type="molecule type" value="Genomic_DNA"/>
</dbReference>
<reference evidence="1 2" key="1">
    <citation type="submission" date="2017-04" db="EMBL/GenBank/DDBJ databases">
        <title>Draft genome sequence of Marssonina coronaria NL1: causal agent of apple blotch.</title>
        <authorList>
            <person name="Cheng Q."/>
        </authorList>
    </citation>
    <scope>NUCLEOTIDE SEQUENCE [LARGE SCALE GENOMIC DNA]</scope>
    <source>
        <strain evidence="1 2">NL1</strain>
    </source>
</reference>
<sequence length="88" mass="9359">MKLERRPPCPELSGPSAGEGFLGRIFAVEQDDAIPSRSGAGVMPERNVLLAGGYVMAAQMAAGREICFIPVVCTRHEPSILSSRDISS</sequence>
<evidence type="ECO:0000313" key="2">
    <source>
        <dbReference type="Proteomes" id="UP000242519"/>
    </source>
</evidence>